<dbReference type="PROSITE" id="PS00137">
    <property type="entry name" value="SUBTILASE_HIS"/>
    <property type="match status" value="1"/>
</dbReference>
<dbReference type="InterPro" id="IPR015500">
    <property type="entry name" value="Peptidase_S8_subtilisin-rel"/>
</dbReference>
<proteinExistence type="inferred from homology"/>
<dbReference type="InterPro" id="IPR036852">
    <property type="entry name" value="Peptidase_S8/S53_dom_sf"/>
</dbReference>
<dbReference type="PROSITE" id="PS00136">
    <property type="entry name" value="SUBTILASE_ASP"/>
    <property type="match status" value="1"/>
</dbReference>
<keyword evidence="9" id="KW-1185">Reference proteome</keyword>
<reference evidence="8 9" key="1">
    <citation type="journal article" date="2015" name="Genome Biol. Evol.">
        <title>Phylogenomic analyses indicate that early fungi evolved digesting cell walls of algal ancestors of land plants.</title>
        <authorList>
            <person name="Chang Y."/>
            <person name="Wang S."/>
            <person name="Sekimoto S."/>
            <person name="Aerts A.L."/>
            <person name="Choi C."/>
            <person name="Clum A."/>
            <person name="LaButti K.M."/>
            <person name="Lindquist E.A."/>
            <person name="Yee Ngan C."/>
            <person name="Ohm R.A."/>
            <person name="Salamov A.A."/>
            <person name="Grigoriev I.V."/>
            <person name="Spatafora J.W."/>
            <person name="Berbee M.L."/>
        </authorList>
    </citation>
    <scope>NUCLEOTIDE SEQUENCE [LARGE SCALE GENOMIC DNA]</scope>
    <source>
        <strain evidence="8 9">NRRL 28638</strain>
    </source>
</reference>
<dbReference type="GO" id="GO:0005615">
    <property type="term" value="C:extracellular space"/>
    <property type="evidence" value="ECO:0007669"/>
    <property type="project" value="TreeGrafter"/>
</dbReference>
<evidence type="ECO:0000313" key="8">
    <source>
        <dbReference type="EMBL" id="KXN67962.1"/>
    </source>
</evidence>
<dbReference type="Proteomes" id="UP000070444">
    <property type="component" value="Unassembled WGS sequence"/>
</dbReference>
<keyword evidence="3" id="KW-0378">Hydrolase</keyword>
<feature type="non-terminal residue" evidence="8">
    <location>
        <position position="214"/>
    </location>
</feature>
<dbReference type="AlphaFoldDB" id="A0A137NZ01"/>
<evidence type="ECO:0000256" key="1">
    <source>
        <dbReference type="ARBA" id="ARBA00011073"/>
    </source>
</evidence>
<dbReference type="Pfam" id="PF00082">
    <property type="entry name" value="Peptidase_S8"/>
    <property type="match status" value="1"/>
</dbReference>
<keyword evidence="2" id="KW-0645">Protease</keyword>
<evidence type="ECO:0000256" key="2">
    <source>
        <dbReference type="ARBA" id="ARBA00022670"/>
    </source>
</evidence>
<dbReference type="SUPFAM" id="SSF52743">
    <property type="entry name" value="Subtilisin-like"/>
    <property type="match status" value="1"/>
</dbReference>
<dbReference type="STRING" id="796925.A0A137NZ01"/>
<name>A0A137NZ01_CONC2</name>
<gene>
    <name evidence="8" type="ORF">CONCODRAFT_9896</name>
</gene>
<dbReference type="InterPro" id="IPR022398">
    <property type="entry name" value="Peptidase_S8_His-AS"/>
</dbReference>
<dbReference type="PANTHER" id="PTHR43806:SF11">
    <property type="entry name" value="CEREVISIN-RELATED"/>
    <property type="match status" value="1"/>
</dbReference>
<comment type="similarity">
    <text evidence="1 5">Belongs to the peptidase S8 family.</text>
</comment>
<dbReference type="Gene3D" id="3.40.50.200">
    <property type="entry name" value="Peptidase S8/S53 domain"/>
    <property type="match status" value="1"/>
</dbReference>
<keyword evidence="4" id="KW-0720">Serine protease</keyword>
<dbReference type="InterPro" id="IPR023827">
    <property type="entry name" value="Peptidase_S8_Asp-AS"/>
</dbReference>
<accession>A0A137NZ01</accession>
<evidence type="ECO:0000256" key="6">
    <source>
        <dbReference type="SAM" id="SignalP"/>
    </source>
</evidence>
<evidence type="ECO:0000259" key="7">
    <source>
        <dbReference type="Pfam" id="PF00082"/>
    </source>
</evidence>
<dbReference type="PRINTS" id="PR00723">
    <property type="entry name" value="SUBTILISIN"/>
</dbReference>
<feature type="chain" id="PRO_5012881674" evidence="6">
    <location>
        <begin position="16"/>
        <end position="214"/>
    </location>
</feature>
<dbReference type="EMBL" id="KQ964603">
    <property type="protein sequence ID" value="KXN67962.1"/>
    <property type="molecule type" value="Genomic_DNA"/>
</dbReference>
<evidence type="ECO:0000256" key="5">
    <source>
        <dbReference type="PROSITE-ProRule" id="PRU01240"/>
    </source>
</evidence>
<feature type="domain" description="Peptidase S8/S53" evidence="7">
    <location>
        <begin position="133"/>
        <end position="213"/>
    </location>
</feature>
<feature type="signal peptide" evidence="6">
    <location>
        <begin position="1"/>
        <end position="15"/>
    </location>
</feature>
<evidence type="ECO:0000256" key="3">
    <source>
        <dbReference type="ARBA" id="ARBA00022801"/>
    </source>
</evidence>
<dbReference type="PROSITE" id="PS51892">
    <property type="entry name" value="SUBTILASE"/>
    <property type="match status" value="1"/>
</dbReference>
<dbReference type="GO" id="GO:0004252">
    <property type="term" value="F:serine-type endopeptidase activity"/>
    <property type="evidence" value="ECO:0007669"/>
    <property type="project" value="InterPro"/>
</dbReference>
<dbReference type="InterPro" id="IPR000209">
    <property type="entry name" value="Peptidase_S8/S53_dom"/>
</dbReference>
<dbReference type="PANTHER" id="PTHR43806">
    <property type="entry name" value="PEPTIDASE S8"/>
    <property type="match status" value="1"/>
</dbReference>
<sequence length="214" mass="23390">MKLFYLIIFATSLTANEVVPGKFFLKLKTEMSAMFKAKTLKLLKEIDDNSVISTGKTSLLGSYDFINTVAVSLDPKAYKSILKHPDVKEVIPVTKKYAYVVQRDATWGLSRTSSKSKTRSKPYTYTYDAKFSGDGIPVFVIDTGVNTEHEDFQGRASWGKVVIKGDSETDENGHGTHCAGTIAGNKYGVAKKAKIIAVKVLDSEGNGDDTTIAD</sequence>
<protein>
    <submittedName>
        <fullName evidence="8">Subtilisin-like protein</fullName>
    </submittedName>
</protein>
<evidence type="ECO:0000313" key="9">
    <source>
        <dbReference type="Proteomes" id="UP000070444"/>
    </source>
</evidence>
<organism evidence="8 9">
    <name type="scientific">Conidiobolus coronatus (strain ATCC 28846 / CBS 209.66 / NRRL 28638)</name>
    <name type="common">Delacroixia coronata</name>
    <dbReference type="NCBI Taxonomy" id="796925"/>
    <lineage>
        <taxon>Eukaryota</taxon>
        <taxon>Fungi</taxon>
        <taxon>Fungi incertae sedis</taxon>
        <taxon>Zoopagomycota</taxon>
        <taxon>Entomophthoromycotina</taxon>
        <taxon>Entomophthoromycetes</taxon>
        <taxon>Entomophthorales</taxon>
        <taxon>Ancylistaceae</taxon>
        <taxon>Conidiobolus</taxon>
    </lineage>
</organism>
<dbReference type="GO" id="GO:0006508">
    <property type="term" value="P:proteolysis"/>
    <property type="evidence" value="ECO:0007669"/>
    <property type="project" value="UniProtKB-KW"/>
</dbReference>
<evidence type="ECO:0000256" key="4">
    <source>
        <dbReference type="ARBA" id="ARBA00022825"/>
    </source>
</evidence>
<dbReference type="InterPro" id="IPR050131">
    <property type="entry name" value="Peptidase_S8_subtilisin-like"/>
</dbReference>
<comment type="caution">
    <text evidence="5">Lacks conserved residue(s) required for the propagation of feature annotation.</text>
</comment>
<dbReference type="OrthoDB" id="206201at2759"/>
<keyword evidence="6" id="KW-0732">Signal</keyword>